<reference evidence="1" key="1">
    <citation type="submission" date="2020-11" db="EMBL/GenBank/DDBJ databases">
        <authorList>
            <person name="Davenport K.M."/>
            <person name="Bickhart D.M."/>
            <person name="Smith T.P.L."/>
            <person name="Murdoch B.M."/>
            <person name="Rosen B.D."/>
        </authorList>
    </citation>
    <scope>NUCLEOTIDE SEQUENCE [LARGE SCALE GENOMIC DNA]</scope>
    <source>
        <strain evidence="1">OAR_USU_Benz2616</strain>
    </source>
</reference>
<reference evidence="1" key="3">
    <citation type="submission" date="2025-09" db="UniProtKB">
        <authorList>
            <consortium name="Ensembl"/>
        </authorList>
    </citation>
    <scope>IDENTIFICATION</scope>
</reference>
<reference evidence="1" key="2">
    <citation type="submission" date="2025-08" db="UniProtKB">
        <authorList>
            <consortium name="Ensembl"/>
        </authorList>
    </citation>
    <scope>IDENTIFICATION</scope>
</reference>
<evidence type="ECO:0000313" key="1">
    <source>
        <dbReference type="Ensembl" id="ENSOARP00020016238.2"/>
    </source>
</evidence>
<organism evidence="1">
    <name type="scientific">Ovis aries</name>
    <name type="common">Sheep</name>
    <dbReference type="NCBI Taxonomy" id="9940"/>
    <lineage>
        <taxon>Eukaryota</taxon>
        <taxon>Metazoa</taxon>
        <taxon>Chordata</taxon>
        <taxon>Craniata</taxon>
        <taxon>Vertebrata</taxon>
        <taxon>Euteleostomi</taxon>
        <taxon>Mammalia</taxon>
        <taxon>Eutheria</taxon>
        <taxon>Laurasiatheria</taxon>
        <taxon>Artiodactyla</taxon>
        <taxon>Ruminantia</taxon>
        <taxon>Pecora</taxon>
        <taxon>Bovidae</taxon>
        <taxon>Caprinae</taxon>
        <taxon>Ovis</taxon>
    </lineage>
</organism>
<dbReference type="Ensembl" id="ENSOART00020019613.2">
    <property type="protein sequence ID" value="ENSOARP00020016238.2"/>
    <property type="gene ID" value="ENSOARG00020012856.2"/>
</dbReference>
<protein>
    <submittedName>
        <fullName evidence="1">Uncharacterized protein</fullName>
    </submittedName>
</protein>
<sequence length="212" mass="24323">MKFPFQQLRPEDSGFQPSRKIRPLTEEETHAMFEKTAKFISENLQLLVNRSYSTYCFRLHNDRTVYCVNEMILKLVMGISGDKLVLLGRYFGKFPKTHKFQLDITTLDYLAPYAKNGASIVPETEQAFLSEYHELVSGLGRITGNTSLGSHGELLGRHPFGFWGGSKVYTDCRRVDTMIMVAFHQADIGEYVRHEKTLTLNHHEDLGLCRRA</sequence>
<proteinExistence type="predicted"/>
<accession>A0AC11BKQ1</accession>
<name>A0AC11BKQ1_SHEEP</name>